<protein>
    <submittedName>
        <fullName evidence="1">Uncharacterized protein</fullName>
    </submittedName>
</protein>
<evidence type="ECO:0000313" key="2">
    <source>
        <dbReference type="Proteomes" id="UP000716291"/>
    </source>
</evidence>
<dbReference type="EMBL" id="JAANQT010000669">
    <property type="protein sequence ID" value="KAG1309217.1"/>
    <property type="molecule type" value="Genomic_DNA"/>
</dbReference>
<evidence type="ECO:0000313" key="1">
    <source>
        <dbReference type="EMBL" id="KAG1309217.1"/>
    </source>
</evidence>
<comment type="caution">
    <text evidence="1">The sequence shown here is derived from an EMBL/GenBank/DDBJ whole genome shotgun (WGS) entry which is preliminary data.</text>
</comment>
<sequence length="116" mass="12683">MNPKEKEAVCVAIEIARISGVVLAIIEEVLEEAEREVVIIRLDELEVIDGADVERIAEAIDEAVVDGVVTDEMTRLSRGDAVILLDIVLNAADKVEDKWIDKVVFLETSAAVVPED</sequence>
<dbReference type="AlphaFoldDB" id="A0A9P6XAP9"/>
<dbReference type="Proteomes" id="UP000716291">
    <property type="component" value="Unassembled WGS sequence"/>
</dbReference>
<reference evidence="1" key="1">
    <citation type="journal article" date="2020" name="Microb. Genom.">
        <title>Genetic diversity of clinical and environmental Mucorales isolates obtained from an investigation of mucormycosis cases among solid organ transplant recipients.</title>
        <authorList>
            <person name="Nguyen M.H."/>
            <person name="Kaul D."/>
            <person name="Muto C."/>
            <person name="Cheng S.J."/>
            <person name="Richter R.A."/>
            <person name="Bruno V.M."/>
            <person name="Liu G."/>
            <person name="Beyhan S."/>
            <person name="Sundermann A.J."/>
            <person name="Mounaud S."/>
            <person name="Pasculle A.W."/>
            <person name="Nierman W.C."/>
            <person name="Driscoll E."/>
            <person name="Cumbie R."/>
            <person name="Clancy C.J."/>
            <person name="Dupont C.L."/>
        </authorList>
    </citation>
    <scope>NUCLEOTIDE SEQUENCE</scope>
    <source>
        <strain evidence="1">GL11</strain>
    </source>
</reference>
<name>A0A9P6XAP9_RHIOR</name>
<accession>A0A9P6XAP9</accession>
<dbReference type="OrthoDB" id="2265344at2759"/>
<gene>
    <name evidence="1" type="ORF">G6F64_005481</name>
</gene>
<proteinExistence type="predicted"/>
<keyword evidence="2" id="KW-1185">Reference proteome</keyword>
<organism evidence="1 2">
    <name type="scientific">Rhizopus oryzae</name>
    <name type="common">Mucormycosis agent</name>
    <name type="synonym">Rhizopus arrhizus var. delemar</name>
    <dbReference type="NCBI Taxonomy" id="64495"/>
    <lineage>
        <taxon>Eukaryota</taxon>
        <taxon>Fungi</taxon>
        <taxon>Fungi incertae sedis</taxon>
        <taxon>Mucoromycota</taxon>
        <taxon>Mucoromycotina</taxon>
        <taxon>Mucoromycetes</taxon>
        <taxon>Mucorales</taxon>
        <taxon>Mucorineae</taxon>
        <taxon>Rhizopodaceae</taxon>
        <taxon>Rhizopus</taxon>
    </lineage>
</organism>